<dbReference type="Pfam" id="PF09248">
    <property type="entry name" value="DUF1965"/>
    <property type="match status" value="1"/>
</dbReference>
<dbReference type="PRINTS" id="PR00766">
    <property type="entry name" value="CUDAOXIDASE"/>
</dbReference>
<dbReference type="InterPro" id="IPR016182">
    <property type="entry name" value="Cu_amine_oxidase_N-reg"/>
</dbReference>
<dbReference type="InterPro" id="IPR000269">
    <property type="entry name" value="Cu_amine_oxidase"/>
</dbReference>
<name>A0A166QAQ1_9AGAM</name>
<evidence type="ECO:0000313" key="12">
    <source>
        <dbReference type="Proteomes" id="UP000076532"/>
    </source>
</evidence>
<dbReference type="Pfam" id="PF01179">
    <property type="entry name" value="Cu_amine_oxid"/>
    <property type="match status" value="1"/>
</dbReference>
<proteinExistence type="inferred from homology"/>
<dbReference type="OrthoDB" id="3341590at2759"/>
<evidence type="ECO:0000256" key="5">
    <source>
        <dbReference type="ARBA" id="ARBA00023002"/>
    </source>
</evidence>
<accession>A0A166QAQ1</accession>
<dbReference type="GO" id="GO:0005886">
    <property type="term" value="C:plasma membrane"/>
    <property type="evidence" value="ECO:0007669"/>
    <property type="project" value="TreeGrafter"/>
</dbReference>
<comment type="cofactor">
    <cofactor evidence="7">
        <name>Cu cation</name>
        <dbReference type="ChEBI" id="CHEBI:23378"/>
    </cofactor>
    <text evidence="7">Contains 1 topaquinone per subunit.</text>
</comment>
<evidence type="ECO:0000259" key="9">
    <source>
        <dbReference type="Pfam" id="PF01179"/>
    </source>
</evidence>
<comment type="cofactor">
    <cofactor evidence="1">
        <name>Cu cation</name>
        <dbReference type="ChEBI" id="CHEBI:23378"/>
    </cofactor>
</comment>
<evidence type="ECO:0000256" key="8">
    <source>
        <dbReference type="SAM" id="MobiDB-lite"/>
    </source>
</evidence>
<comment type="PTM">
    <text evidence="7">Topaquinone (TPQ) is generated by copper-dependent autoxidation of a specific tyrosyl residue.</text>
</comment>
<dbReference type="SUPFAM" id="SSF49998">
    <property type="entry name" value="Amine oxidase catalytic domain"/>
    <property type="match status" value="1"/>
</dbReference>
<protein>
    <recommendedName>
        <fullName evidence="7">Amine oxidase</fullName>
        <ecNumber evidence="7">1.4.3.-</ecNumber>
    </recommendedName>
</protein>
<dbReference type="Proteomes" id="UP000076532">
    <property type="component" value="Unassembled WGS sequence"/>
</dbReference>
<keyword evidence="5 7" id="KW-0560">Oxidoreductase</keyword>
<dbReference type="AlphaFoldDB" id="A0A166QAQ1"/>
<dbReference type="GO" id="GO:0009308">
    <property type="term" value="P:amine metabolic process"/>
    <property type="evidence" value="ECO:0007669"/>
    <property type="project" value="UniProtKB-UniRule"/>
</dbReference>
<evidence type="ECO:0000256" key="2">
    <source>
        <dbReference type="ARBA" id="ARBA00007983"/>
    </source>
</evidence>
<evidence type="ECO:0000256" key="1">
    <source>
        <dbReference type="ARBA" id="ARBA00001935"/>
    </source>
</evidence>
<dbReference type="PANTHER" id="PTHR10638:SF20">
    <property type="entry name" value="AMINE OXIDASE"/>
    <property type="match status" value="1"/>
</dbReference>
<feature type="region of interest" description="Disordered" evidence="8">
    <location>
        <begin position="1"/>
        <end position="20"/>
    </location>
</feature>
<dbReference type="STRING" id="436010.A0A166QAQ1"/>
<reference evidence="11 12" key="1">
    <citation type="journal article" date="2016" name="Mol. Biol. Evol.">
        <title>Comparative Genomics of Early-Diverging Mushroom-Forming Fungi Provides Insights into the Origins of Lignocellulose Decay Capabilities.</title>
        <authorList>
            <person name="Nagy L.G."/>
            <person name="Riley R."/>
            <person name="Tritt A."/>
            <person name="Adam C."/>
            <person name="Daum C."/>
            <person name="Floudas D."/>
            <person name="Sun H."/>
            <person name="Yadav J.S."/>
            <person name="Pangilinan J."/>
            <person name="Larsson K.H."/>
            <person name="Matsuura K."/>
            <person name="Barry K."/>
            <person name="Labutti K."/>
            <person name="Kuo R."/>
            <person name="Ohm R.A."/>
            <person name="Bhattacharya S.S."/>
            <person name="Shirouzu T."/>
            <person name="Yoshinaga Y."/>
            <person name="Martin F.M."/>
            <person name="Grigoriev I.V."/>
            <person name="Hibbett D.S."/>
        </authorList>
    </citation>
    <scope>NUCLEOTIDE SEQUENCE [LARGE SCALE GENOMIC DNA]</scope>
    <source>
        <strain evidence="11 12">CBS 109695</strain>
    </source>
</reference>
<gene>
    <name evidence="11" type="ORF">FIBSPDRAFT_909048</name>
</gene>
<feature type="region of interest" description="Disordered" evidence="8">
    <location>
        <begin position="312"/>
        <end position="341"/>
    </location>
</feature>
<organism evidence="11 12">
    <name type="scientific">Athelia psychrophila</name>
    <dbReference type="NCBI Taxonomy" id="1759441"/>
    <lineage>
        <taxon>Eukaryota</taxon>
        <taxon>Fungi</taxon>
        <taxon>Dikarya</taxon>
        <taxon>Basidiomycota</taxon>
        <taxon>Agaricomycotina</taxon>
        <taxon>Agaricomycetes</taxon>
        <taxon>Agaricomycetidae</taxon>
        <taxon>Atheliales</taxon>
        <taxon>Atheliaceae</taxon>
        <taxon>Athelia</taxon>
    </lineage>
</organism>
<sequence>MDSGYELLKSKPHLKGETPRSRRKAHGLIAALVFTLSCLSLLHFKPEVISIGDTLSSSNSRKAIPQCTPAYPLAASPPAPINLWAPLEVAEAVQIRHWLESPTQALNLTTTTLAQSSDNMIYNIEIYRPAKADALAYLSAPSSIAAPERYARVSIHHGGRLEPVVMDYLVGPLPIGKNTAMRQLTEIFHRDGIPYNARGFDHTNELQTVMKRIIPQFDEAIQDLFGVSVANDTLTAGIGGPFGYSGEFRRSWVSWRWNTGGQWLQPIGLFMYLDFSGTDLSQWKLLKIVYNHQIFDDAASFVRAVSNGTIKRLPPRPDNGADPSWSTRKRVGPQRDLDHLPGPRSVSFAGLRYRVDRERQYISWMGWGLYLGMRGERIAYEISPQEAMAQYAGNDPIQSTTAWLDRFFGMGEAVRDMLPGYDCPHEATYLPATTHGSFGSITRERAICIFEQDTGRPLTRHIGYDEGEFGAVKGYVLTIRSISTFDYILHLDGTIEVRVSASGYLQAAFWEPEQKGYGTQIRDTTMGSLHDHVINFKVDLDVAGTDNSLLHTSTSQETVTQPWFDDDWGQEVLQQKITREYITNESDAKLKYPANFQGGYAIVNQDKLNKWSNPRGYSIHPGFSPIHNTVVGSKRLENNANWARYNLAVSVRKDHEPSSSSKWNANLPGAPPVDFHKLFDGESINQTDLVAWINVGTHHLPAAEDVPNTRTNTATSSFFLTPLNYFDRDISIDSTNAILLSVPKNPGDPFTFDDYGVKPAVCVPEAPAAFEYFMPMIYDRAGNLEPPSGAEETRQLAEMYHRIPMEL</sequence>
<dbReference type="EC" id="1.4.3.-" evidence="7"/>
<dbReference type="Gene3D" id="3.10.450.40">
    <property type="match status" value="2"/>
</dbReference>
<dbReference type="Gene3D" id="2.70.98.20">
    <property type="entry name" value="Copper amine oxidase, catalytic domain"/>
    <property type="match status" value="1"/>
</dbReference>
<evidence type="ECO:0000256" key="4">
    <source>
        <dbReference type="ARBA" id="ARBA00022772"/>
    </source>
</evidence>
<comment type="similarity">
    <text evidence="2 7">Belongs to the copper/topaquinone oxidase family.</text>
</comment>
<evidence type="ECO:0000313" key="11">
    <source>
        <dbReference type="EMBL" id="KZP26943.1"/>
    </source>
</evidence>
<dbReference type="PANTHER" id="PTHR10638">
    <property type="entry name" value="COPPER AMINE OXIDASE"/>
    <property type="match status" value="1"/>
</dbReference>
<dbReference type="GO" id="GO:0048038">
    <property type="term" value="F:quinone binding"/>
    <property type="evidence" value="ECO:0007669"/>
    <property type="project" value="InterPro"/>
</dbReference>
<keyword evidence="12" id="KW-1185">Reference proteome</keyword>
<keyword evidence="3 7" id="KW-0479">Metal-binding</keyword>
<evidence type="ECO:0000256" key="3">
    <source>
        <dbReference type="ARBA" id="ARBA00022723"/>
    </source>
</evidence>
<evidence type="ECO:0000256" key="6">
    <source>
        <dbReference type="ARBA" id="ARBA00023008"/>
    </source>
</evidence>
<evidence type="ECO:0000259" key="10">
    <source>
        <dbReference type="Pfam" id="PF09248"/>
    </source>
</evidence>
<dbReference type="InterPro" id="IPR036460">
    <property type="entry name" value="Cu_amine_oxidase_C_sf"/>
</dbReference>
<dbReference type="GO" id="GO:0005507">
    <property type="term" value="F:copper ion binding"/>
    <property type="evidence" value="ECO:0007669"/>
    <property type="project" value="InterPro"/>
</dbReference>
<dbReference type="GO" id="GO:0008131">
    <property type="term" value="F:primary methylamine oxidase activity"/>
    <property type="evidence" value="ECO:0007669"/>
    <property type="project" value="InterPro"/>
</dbReference>
<feature type="domain" description="Copper amine oxidase catalytic" evidence="9">
    <location>
        <begin position="344"/>
        <end position="731"/>
    </location>
</feature>
<feature type="domain" description="DUF1965" evidence="10">
    <location>
        <begin position="264"/>
        <end position="318"/>
    </location>
</feature>
<evidence type="ECO:0000256" key="7">
    <source>
        <dbReference type="RuleBase" id="RU000672"/>
    </source>
</evidence>
<dbReference type="InterPro" id="IPR015798">
    <property type="entry name" value="Cu_amine_oxidase_C"/>
</dbReference>
<dbReference type="SUPFAM" id="SSF54416">
    <property type="entry name" value="Amine oxidase N-terminal region"/>
    <property type="match status" value="2"/>
</dbReference>
<dbReference type="InterPro" id="IPR015328">
    <property type="entry name" value="DUF1965"/>
</dbReference>
<keyword evidence="6 7" id="KW-0186">Copper</keyword>
<keyword evidence="4 7" id="KW-0801">TPQ</keyword>
<dbReference type="EMBL" id="KV417511">
    <property type="protein sequence ID" value="KZP26943.1"/>
    <property type="molecule type" value="Genomic_DNA"/>
</dbReference>